<evidence type="ECO:0000256" key="1">
    <source>
        <dbReference type="SAM" id="Phobius"/>
    </source>
</evidence>
<dbReference type="AlphaFoldDB" id="A0A0N0ZS98"/>
<evidence type="ECO:0008006" key="4">
    <source>
        <dbReference type="Google" id="ProtNLM"/>
    </source>
</evidence>
<organism evidence="2 3">
    <name type="scientific">Thermus scotoductus</name>
    <dbReference type="NCBI Taxonomy" id="37636"/>
    <lineage>
        <taxon>Bacteria</taxon>
        <taxon>Thermotogati</taxon>
        <taxon>Deinococcota</taxon>
        <taxon>Deinococci</taxon>
        <taxon>Thermales</taxon>
        <taxon>Thermaceae</taxon>
        <taxon>Thermus</taxon>
    </lineage>
</organism>
<dbReference type="Proteomes" id="UP000053099">
    <property type="component" value="Unassembled WGS sequence"/>
</dbReference>
<reference evidence="2 3" key="1">
    <citation type="submission" date="2015-09" db="EMBL/GenBank/DDBJ databases">
        <title>Draft genome sequence of Thermus scotoductus strain K1 isolated from a geothermal spring in Nagorno-Karabakh, Armenia.</title>
        <authorList>
            <person name="Saghatelyan A."/>
            <person name="Poghosyan L."/>
            <person name="Panosyan H."/>
            <person name="Birkeland N.-K."/>
        </authorList>
    </citation>
    <scope>NUCLEOTIDE SEQUENCE [LARGE SCALE GENOMIC DNA]</scope>
    <source>
        <strain evidence="2 3">K1</strain>
    </source>
</reference>
<dbReference type="PATRIC" id="fig|37636.3.peg.373"/>
<keyword evidence="1" id="KW-0812">Transmembrane</keyword>
<keyword evidence="1" id="KW-1133">Transmembrane helix</keyword>
<dbReference type="PANTHER" id="PTHR37464:SF1">
    <property type="entry name" value="BLL2463 PROTEIN"/>
    <property type="match status" value="1"/>
</dbReference>
<dbReference type="PANTHER" id="PTHR37464">
    <property type="entry name" value="BLL2463 PROTEIN"/>
    <property type="match status" value="1"/>
</dbReference>
<protein>
    <recommendedName>
        <fullName evidence="4">VWA domain-containing protein</fullName>
    </recommendedName>
</protein>
<evidence type="ECO:0000313" key="2">
    <source>
        <dbReference type="EMBL" id="KPD31084.1"/>
    </source>
</evidence>
<comment type="caution">
    <text evidence="2">The sequence shown here is derived from an EMBL/GenBank/DDBJ whole genome shotgun (WGS) entry which is preliminary data.</text>
</comment>
<gene>
    <name evidence="2" type="ORF">AN926_06535</name>
</gene>
<name>A0A0N0ZS98_THESC</name>
<accession>A0A0N0ZS98</accession>
<dbReference type="EMBL" id="LJJR01000016">
    <property type="protein sequence ID" value="KPD31084.1"/>
    <property type="molecule type" value="Genomic_DNA"/>
</dbReference>
<proteinExistence type="predicted"/>
<keyword evidence="1" id="KW-0472">Membrane</keyword>
<sequence>MLWLLLPVLLLVYLLYRARRPKVRPWAGVWLWQRGRRKRFRPRLDSRLFLLLLAAALMVLALEDPPLGPSPMVFVVDTSASMATREGAKTRLDLAKERLLPLLERTPEAVLVRAGEKPEAYGPAPGIALRTRLLALEARDREARLEEAIALGRRLLKAPVLVASDGPAPPGAEGYIGVGSPRENLGIVAVAQGFLALGNSASRTLVAQVEVGGRVEEVRVPARGFARLENLPPTFTARLLNGGALDLDDGAGFGLKRLGVDYPKAPALERLFLLLGAVPGEEVRVRIGVPQGLPDRPTLYLAPSGGNPTPVLLATPHPLLEGVALLGERLPPPPPPPSSWRPLVEGEDGVGLVYFTEGGLYLPPLAAIQERPFFPLLVYNFLKPYREVRTGLLSPVETLLPTPGPSFLPPSQGGAGRFLALLAALVLLLEALLFRPKPRAQEA</sequence>
<feature type="transmembrane region" description="Helical" evidence="1">
    <location>
        <begin position="415"/>
        <end position="434"/>
    </location>
</feature>
<evidence type="ECO:0000313" key="3">
    <source>
        <dbReference type="Proteomes" id="UP000053099"/>
    </source>
</evidence>